<organism evidence="5 6">
    <name type="scientific">Micromonospora phaseoli</name>
    <dbReference type="NCBI Taxonomy" id="1144548"/>
    <lineage>
        <taxon>Bacteria</taxon>
        <taxon>Bacillati</taxon>
        <taxon>Actinomycetota</taxon>
        <taxon>Actinomycetes</taxon>
        <taxon>Micromonosporales</taxon>
        <taxon>Micromonosporaceae</taxon>
        <taxon>Micromonospora</taxon>
    </lineage>
</organism>
<dbReference type="InterPro" id="IPR020803">
    <property type="entry name" value="MeTfrase_dom"/>
</dbReference>
<dbReference type="SMART" id="SM00828">
    <property type="entry name" value="PKS_MT"/>
    <property type="match status" value="1"/>
</dbReference>
<dbReference type="Gene3D" id="3.40.50.150">
    <property type="entry name" value="Vaccinia Virus protein VP39"/>
    <property type="match status" value="1"/>
</dbReference>
<dbReference type="InterPro" id="IPR023576">
    <property type="entry name" value="UbiE/COQ5_MeTrFase_CS"/>
</dbReference>
<dbReference type="OrthoDB" id="9782855at2"/>
<keyword evidence="1" id="KW-0489">Methyltransferase</keyword>
<evidence type="ECO:0000313" key="6">
    <source>
        <dbReference type="Proteomes" id="UP000198707"/>
    </source>
</evidence>
<reference evidence="6" key="1">
    <citation type="submission" date="2016-10" db="EMBL/GenBank/DDBJ databases">
        <authorList>
            <person name="Varghese N."/>
            <person name="Submissions S."/>
        </authorList>
    </citation>
    <scope>NUCLEOTIDE SEQUENCE [LARGE SCALE GENOMIC DNA]</scope>
    <source>
        <strain evidence="6">CGMCC 4.7038</strain>
    </source>
</reference>
<dbReference type="STRING" id="1144548.SAMN05443287_104125"/>
<keyword evidence="6" id="KW-1185">Reference proteome</keyword>
<feature type="domain" description="Polyketide synthase-like methyltransferase" evidence="4">
    <location>
        <begin position="22"/>
        <end position="274"/>
    </location>
</feature>
<keyword evidence="3" id="KW-0949">S-adenosyl-L-methionine</keyword>
<evidence type="ECO:0000256" key="1">
    <source>
        <dbReference type="ARBA" id="ARBA00022603"/>
    </source>
</evidence>
<dbReference type="EMBL" id="FNYV01000004">
    <property type="protein sequence ID" value="SEJ38044.1"/>
    <property type="molecule type" value="Genomic_DNA"/>
</dbReference>
<dbReference type="GO" id="GO:0008757">
    <property type="term" value="F:S-adenosylmethionine-dependent methyltransferase activity"/>
    <property type="evidence" value="ECO:0007669"/>
    <property type="project" value="InterPro"/>
</dbReference>
<sequence length="277" mass="30064">MTEDPAVRSQRVGTFYDLMGTFLDAVYGDNLHYGYWVDEHDQATMPQAQERLNDELAGRLAVGPGEHLLDIGCGTGGPARRIARVTGAEATGVSLSGWQVERAGELAIKEGLADRVRFTRADATALPYPAGSFDAALALEVLVHVPDKAAALAEAHRVLRPGGRLVLAELTLARPMDDEQRRIFSAMPMSTPPTAQAYVEQVRGAGFEVVDAFDASTHVRRSHRATRESVARERERLSGTYGPRVLRQVGNAVLDLQSVAEACLGYLMLTARRPDKG</sequence>
<dbReference type="PANTHER" id="PTHR44068">
    <property type="entry name" value="ZGC:194242"/>
    <property type="match status" value="1"/>
</dbReference>
<keyword evidence="2" id="KW-0808">Transferase</keyword>
<protein>
    <submittedName>
        <fullName evidence="5">Cyclopropane fatty-acyl-phospholipid synthase</fullName>
    </submittedName>
</protein>
<dbReference type="InterPro" id="IPR029063">
    <property type="entry name" value="SAM-dependent_MTases_sf"/>
</dbReference>
<gene>
    <name evidence="5" type="ORF">SAMN05443287_104125</name>
</gene>
<name>A0A1H6YDS0_9ACTN</name>
<dbReference type="PANTHER" id="PTHR44068:SF11">
    <property type="entry name" value="GERANYL DIPHOSPHATE 2-C-METHYLTRANSFERASE"/>
    <property type="match status" value="1"/>
</dbReference>
<dbReference type="AlphaFoldDB" id="A0A1H6YDS0"/>
<evidence type="ECO:0000256" key="3">
    <source>
        <dbReference type="ARBA" id="ARBA00022691"/>
    </source>
</evidence>
<proteinExistence type="predicted"/>
<evidence type="ECO:0000313" key="5">
    <source>
        <dbReference type="EMBL" id="SEJ38044.1"/>
    </source>
</evidence>
<dbReference type="RefSeq" id="WP_092379657.1">
    <property type="nucleotide sequence ID" value="NZ_BOPI01000027.1"/>
</dbReference>
<dbReference type="SUPFAM" id="SSF53335">
    <property type="entry name" value="S-adenosyl-L-methionine-dependent methyltransferases"/>
    <property type="match status" value="1"/>
</dbReference>
<evidence type="ECO:0000256" key="2">
    <source>
        <dbReference type="ARBA" id="ARBA00022679"/>
    </source>
</evidence>
<dbReference type="PROSITE" id="PS01184">
    <property type="entry name" value="UBIE_2"/>
    <property type="match status" value="1"/>
</dbReference>
<dbReference type="CDD" id="cd02440">
    <property type="entry name" value="AdoMet_MTases"/>
    <property type="match status" value="1"/>
</dbReference>
<accession>A0A1H6YDS0</accession>
<evidence type="ECO:0000259" key="4">
    <source>
        <dbReference type="SMART" id="SM00828"/>
    </source>
</evidence>
<dbReference type="Proteomes" id="UP000198707">
    <property type="component" value="Unassembled WGS sequence"/>
</dbReference>
<dbReference type="InterPro" id="IPR050447">
    <property type="entry name" value="Erg6_SMT_methyltransf"/>
</dbReference>
<dbReference type="GO" id="GO:0032259">
    <property type="term" value="P:methylation"/>
    <property type="evidence" value="ECO:0007669"/>
    <property type="project" value="UniProtKB-KW"/>
</dbReference>
<dbReference type="Pfam" id="PF08241">
    <property type="entry name" value="Methyltransf_11"/>
    <property type="match status" value="1"/>
</dbReference>
<dbReference type="InterPro" id="IPR013216">
    <property type="entry name" value="Methyltransf_11"/>
</dbReference>